<name>A0A8T1VF39_9STRA</name>
<evidence type="ECO:0000313" key="2">
    <source>
        <dbReference type="EMBL" id="KAG7379852.1"/>
    </source>
</evidence>
<comment type="caution">
    <text evidence="2">The sequence shown here is derived from an EMBL/GenBank/DDBJ whole genome shotgun (WGS) entry which is preliminary data.</text>
</comment>
<organism evidence="2 3">
    <name type="scientific">Phytophthora pseudosyringae</name>
    <dbReference type="NCBI Taxonomy" id="221518"/>
    <lineage>
        <taxon>Eukaryota</taxon>
        <taxon>Sar</taxon>
        <taxon>Stramenopiles</taxon>
        <taxon>Oomycota</taxon>
        <taxon>Peronosporomycetes</taxon>
        <taxon>Peronosporales</taxon>
        <taxon>Peronosporaceae</taxon>
        <taxon>Phytophthora</taxon>
    </lineage>
</organism>
<evidence type="ECO:0000313" key="3">
    <source>
        <dbReference type="Proteomes" id="UP000694044"/>
    </source>
</evidence>
<keyword evidence="3" id="KW-1185">Reference proteome</keyword>
<dbReference type="EMBL" id="JAGDFM010000325">
    <property type="protein sequence ID" value="KAG7379852.1"/>
    <property type="molecule type" value="Genomic_DNA"/>
</dbReference>
<dbReference type="OrthoDB" id="140139at2759"/>
<accession>A0A8T1VF39</accession>
<dbReference type="Proteomes" id="UP000694044">
    <property type="component" value="Unassembled WGS sequence"/>
</dbReference>
<feature type="chain" id="PRO_5035910330" evidence="1">
    <location>
        <begin position="20"/>
        <end position="438"/>
    </location>
</feature>
<feature type="signal peptide" evidence="1">
    <location>
        <begin position="1"/>
        <end position="19"/>
    </location>
</feature>
<keyword evidence="1" id="KW-0732">Signal</keyword>
<sequence>MLLDMSALLAIFVSVDVDSDLPASTPVRSTGGGSVSTTADTLLVPDWRVVRHTLHLSPPSSRSLPPCGCLATLRALLVLESTYVHKTNEEVEAADDDPGGRGDIAAQQARSVHAHRGHIGLLVSCGSSLPEDVRDFLATRELNLFAVNNSCRFGGKCEYDWYQLVPVEILGALEDGKCVCYKTVKYSDYPRRQSAELSATSSYPGRPCADPGGWMSPANLDDPGKFRFGTFQPMMFSLTTVLEAPLQRQIPYSLRPEEDDCDDGRHKQKLTKRVKWLQEASKSAGIKTVDTDNVEQLKHLLNSAQEGFGTRFFQDSANHPRLSLCASTLNPLLHQHCEAIFQPLKNYMLRHFEHVRYVRPPDNWLDDRGGEAKWFLDLIAGFTPGGVLCGVYLTDLVSLHNILYGERIAEGGVDLVLHGDDKRLVRRPRLIDGFLTAG</sequence>
<reference evidence="2" key="1">
    <citation type="submission" date="2021-02" db="EMBL/GenBank/DDBJ databases">
        <authorList>
            <person name="Palmer J.M."/>
        </authorList>
    </citation>
    <scope>NUCLEOTIDE SEQUENCE</scope>
    <source>
        <strain evidence="2">SCRP734</strain>
    </source>
</reference>
<gene>
    <name evidence="2" type="ORF">PHYPSEUDO_008070</name>
</gene>
<proteinExistence type="predicted"/>
<evidence type="ECO:0000256" key="1">
    <source>
        <dbReference type="SAM" id="SignalP"/>
    </source>
</evidence>
<dbReference type="AlphaFoldDB" id="A0A8T1VF39"/>
<protein>
    <submittedName>
        <fullName evidence="2">Uncharacterized protein</fullName>
    </submittedName>
</protein>